<feature type="signal peptide" evidence="2">
    <location>
        <begin position="1"/>
        <end position="23"/>
    </location>
</feature>
<dbReference type="EMBL" id="VYQF01000003">
    <property type="protein sequence ID" value="KAA9038490.1"/>
    <property type="molecule type" value="Genomic_DNA"/>
</dbReference>
<accession>A0A5J5IHD8</accession>
<feature type="chain" id="PRO_5023853714" description="Secreted protein" evidence="2">
    <location>
        <begin position="24"/>
        <end position="127"/>
    </location>
</feature>
<evidence type="ECO:0000313" key="4">
    <source>
        <dbReference type="Proteomes" id="UP000326903"/>
    </source>
</evidence>
<comment type="caution">
    <text evidence="3">The sequence shown here is derived from an EMBL/GenBank/DDBJ whole genome shotgun (WGS) entry which is preliminary data.</text>
</comment>
<dbReference type="RefSeq" id="WP_150415209.1">
    <property type="nucleotide sequence ID" value="NZ_VYQF01000003.1"/>
</dbReference>
<name>A0A5J5IHD8_9BACT</name>
<sequence>MFFRLNLAATFILCCLFGSVAKAQLASNKSLDEIYNKKIIEKLNEKNNPKDFSKAMDNSKNLASSNPSLKNVADQKIKKPEIIAHAKLSRSNSSQSDREQKNKLLSNSPKLKQMGKPVKPKNYIQHK</sequence>
<evidence type="ECO:0000313" key="3">
    <source>
        <dbReference type="EMBL" id="KAA9038490.1"/>
    </source>
</evidence>
<keyword evidence="2" id="KW-0732">Signal</keyword>
<proteinExistence type="predicted"/>
<dbReference type="AlphaFoldDB" id="A0A5J5IHD8"/>
<feature type="compositionally biased region" description="Low complexity" evidence="1">
    <location>
        <begin position="103"/>
        <end position="112"/>
    </location>
</feature>
<protein>
    <recommendedName>
        <fullName evidence="5">Secreted protein</fullName>
    </recommendedName>
</protein>
<evidence type="ECO:0008006" key="5">
    <source>
        <dbReference type="Google" id="ProtNLM"/>
    </source>
</evidence>
<gene>
    <name evidence="3" type="ORF">FW778_13080</name>
</gene>
<evidence type="ECO:0000256" key="1">
    <source>
        <dbReference type="SAM" id="MobiDB-lite"/>
    </source>
</evidence>
<feature type="region of interest" description="Disordered" evidence="1">
    <location>
        <begin position="46"/>
        <end position="127"/>
    </location>
</feature>
<reference evidence="3 4" key="1">
    <citation type="submission" date="2019-09" db="EMBL/GenBank/DDBJ databases">
        <title>Draft genome sequence of Ginsengibacter sp. BR5-29.</title>
        <authorList>
            <person name="Im W.-T."/>
        </authorList>
    </citation>
    <scope>NUCLEOTIDE SEQUENCE [LARGE SCALE GENOMIC DNA]</scope>
    <source>
        <strain evidence="3 4">BR5-29</strain>
    </source>
</reference>
<organism evidence="3 4">
    <name type="scientific">Ginsengibacter hankyongi</name>
    <dbReference type="NCBI Taxonomy" id="2607284"/>
    <lineage>
        <taxon>Bacteria</taxon>
        <taxon>Pseudomonadati</taxon>
        <taxon>Bacteroidota</taxon>
        <taxon>Chitinophagia</taxon>
        <taxon>Chitinophagales</taxon>
        <taxon>Chitinophagaceae</taxon>
        <taxon>Ginsengibacter</taxon>
    </lineage>
</organism>
<keyword evidence="4" id="KW-1185">Reference proteome</keyword>
<evidence type="ECO:0000256" key="2">
    <source>
        <dbReference type="SAM" id="SignalP"/>
    </source>
</evidence>
<feature type="compositionally biased region" description="Basic and acidic residues" evidence="1">
    <location>
        <begin position="73"/>
        <end position="84"/>
    </location>
</feature>
<feature type="compositionally biased region" description="Polar residues" evidence="1">
    <location>
        <begin position="56"/>
        <end position="69"/>
    </location>
</feature>
<dbReference type="Proteomes" id="UP000326903">
    <property type="component" value="Unassembled WGS sequence"/>
</dbReference>